<proteinExistence type="inferred from homology"/>
<evidence type="ECO:0000256" key="7">
    <source>
        <dbReference type="ARBA" id="ARBA00033380"/>
    </source>
</evidence>
<keyword evidence="4" id="KW-0964">Secreted</keyword>
<evidence type="ECO:0000256" key="3">
    <source>
        <dbReference type="ARBA" id="ARBA00016041"/>
    </source>
</evidence>
<dbReference type="PRINTS" id="PR00838">
    <property type="entry name" value="V5ALLERGEN"/>
</dbReference>
<dbReference type="InterPro" id="IPR002413">
    <property type="entry name" value="V5_allergen-like"/>
</dbReference>
<dbReference type="SMART" id="SM00198">
    <property type="entry name" value="SCP"/>
    <property type="match status" value="1"/>
</dbReference>
<protein>
    <recommendedName>
        <fullName evidence="3">Venom allergen 5</fullName>
    </recommendedName>
    <alternativeName>
        <fullName evidence="7">Antigen 5</fullName>
    </alternativeName>
    <alternativeName>
        <fullName evidence="6">Cysteine-rich venom protein</fullName>
    </alternativeName>
</protein>
<sequence>MEISGLIYLIIIATIIDLSYGVDYCKIKCLKGGVHTACKYGTSTKPNCGNMVVKSYGVTQAEKQEILKIHNDFRNKVARGLETRGNPGPQPPAKNMNNLVWNNELANIAQIWASQCKYGHDVCKDTTKYHVGQNIAISSTTASKFENVGNLVKAWENEVKDFNPTISWEQNEFKKIGHYTQMVWAKTKEIGCGSIKYVDNNWYTHYLVCNYGPAGNFGNQEVYERK</sequence>
<comment type="similarity">
    <text evidence="2">Belongs to the CRISP family. Venom allergen 5-like subfamily.</text>
</comment>
<dbReference type="PROSITE" id="PS01009">
    <property type="entry name" value="CRISP_1"/>
    <property type="match status" value="1"/>
</dbReference>
<dbReference type="InterPro" id="IPR001283">
    <property type="entry name" value="CRISP-related"/>
</dbReference>
<dbReference type="Pfam" id="PF00188">
    <property type="entry name" value="CAP"/>
    <property type="match status" value="1"/>
</dbReference>
<evidence type="ECO:0000313" key="10">
    <source>
        <dbReference type="EMBL" id="KAL2712529.1"/>
    </source>
</evidence>
<dbReference type="EMBL" id="JAUDFV010000166">
    <property type="protein sequence ID" value="KAL2712529.1"/>
    <property type="molecule type" value="Genomic_DNA"/>
</dbReference>
<feature type="signal peptide" evidence="8">
    <location>
        <begin position="1"/>
        <end position="21"/>
    </location>
</feature>
<evidence type="ECO:0000256" key="8">
    <source>
        <dbReference type="SAM" id="SignalP"/>
    </source>
</evidence>
<evidence type="ECO:0000256" key="4">
    <source>
        <dbReference type="ARBA" id="ARBA00022525"/>
    </source>
</evidence>
<keyword evidence="5" id="KW-1015">Disulfide bond</keyword>
<name>A0ABD1ZVY1_VESSQ</name>
<comment type="subcellular location">
    <subcellularLocation>
        <location evidence="1">Secreted</location>
    </subcellularLocation>
</comment>
<evidence type="ECO:0000256" key="2">
    <source>
        <dbReference type="ARBA" id="ARBA00009169"/>
    </source>
</evidence>
<dbReference type="InterPro" id="IPR035940">
    <property type="entry name" value="CAP_sf"/>
</dbReference>
<dbReference type="CDD" id="cd05380">
    <property type="entry name" value="CAP_euk"/>
    <property type="match status" value="1"/>
</dbReference>
<dbReference type="GO" id="GO:0005576">
    <property type="term" value="C:extracellular region"/>
    <property type="evidence" value="ECO:0007669"/>
    <property type="project" value="UniProtKB-SubCell"/>
</dbReference>
<feature type="chain" id="PRO_5044864318" description="Venom allergen 5" evidence="8">
    <location>
        <begin position="22"/>
        <end position="226"/>
    </location>
</feature>
<dbReference type="SUPFAM" id="SSF55797">
    <property type="entry name" value="PR-1-like"/>
    <property type="match status" value="1"/>
</dbReference>
<dbReference type="Proteomes" id="UP001607302">
    <property type="component" value="Unassembled WGS sequence"/>
</dbReference>
<evidence type="ECO:0000256" key="1">
    <source>
        <dbReference type="ARBA" id="ARBA00004613"/>
    </source>
</evidence>
<comment type="caution">
    <text evidence="10">The sequence shown here is derived from an EMBL/GenBank/DDBJ whole genome shotgun (WGS) entry which is preliminary data.</text>
</comment>
<evidence type="ECO:0000313" key="11">
    <source>
        <dbReference type="Proteomes" id="UP001607302"/>
    </source>
</evidence>
<gene>
    <name evidence="10" type="ORF">V1478_018052</name>
</gene>
<keyword evidence="8" id="KW-0732">Signal</keyword>
<evidence type="ECO:0000256" key="6">
    <source>
        <dbReference type="ARBA" id="ARBA00032745"/>
    </source>
</evidence>
<dbReference type="Gene3D" id="3.40.33.10">
    <property type="entry name" value="CAP"/>
    <property type="match status" value="1"/>
</dbReference>
<dbReference type="InterPro" id="IPR014044">
    <property type="entry name" value="CAP_dom"/>
</dbReference>
<feature type="domain" description="SCP" evidence="9">
    <location>
        <begin position="61"/>
        <end position="219"/>
    </location>
</feature>
<reference evidence="10 11" key="1">
    <citation type="journal article" date="2024" name="Ann. Entomol. Soc. Am.">
        <title>Genomic analyses of the southern and eastern yellowjacket wasps (Hymenoptera: Vespidae) reveal evolutionary signatures of social life.</title>
        <authorList>
            <person name="Catto M.A."/>
            <person name="Caine P.B."/>
            <person name="Orr S.E."/>
            <person name="Hunt B.G."/>
            <person name="Goodisman M.A.D."/>
        </authorList>
    </citation>
    <scope>NUCLEOTIDE SEQUENCE [LARGE SCALE GENOMIC DNA]</scope>
    <source>
        <strain evidence="10">233</strain>
        <tissue evidence="10">Head and thorax</tissue>
    </source>
</reference>
<evidence type="ECO:0000259" key="9">
    <source>
        <dbReference type="SMART" id="SM00198"/>
    </source>
</evidence>
<dbReference type="AlphaFoldDB" id="A0ABD1ZVY1"/>
<evidence type="ECO:0000256" key="5">
    <source>
        <dbReference type="ARBA" id="ARBA00023157"/>
    </source>
</evidence>
<dbReference type="PRINTS" id="PR00837">
    <property type="entry name" value="V5TPXLIKE"/>
</dbReference>
<organism evidence="10 11">
    <name type="scientific">Vespula squamosa</name>
    <name type="common">Southern yellow jacket</name>
    <name type="synonym">Wasp</name>
    <dbReference type="NCBI Taxonomy" id="30214"/>
    <lineage>
        <taxon>Eukaryota</taxon>
        <taxon>Metazoa</taxon>
        <taxon>Ecdysozoa</taxon>
        <taxon>Arthropoda</taxon>
        <taxon>Hexapoda</taxon>
        <taxon>Insecta</taxon>
        <taxon>Pterygota</taxon>
        <taxon>Neoptera</taxon>
        <taxon>Endopterygota</taxon>
        <taxon>Hymenoptera</taxon>
        <taxon>Apocrita</taxon>
        <taxon>Aculeata</taxon>
        <taxon>Vespoidea</taxon>
        <taxon>Vespidae</taxon>
        <taxon>Vespinae</taxon>
        <taxon>Vespula</taxon>
    </lineage>
</organism>
<accession>A0ABD1ZVY1</accession>
<dbReference type="PROSITE" id="PS01010">
    <property type="entry name" value="CRISP_2"/>
    <property type="match status" value="1"/>
</dbReference>
<keyword evidence="11" id="KW-1185">Reference proteome</keyword>
<dbReference type="PANTHER" id="PTHR10334">
    <property type="entry name" value="CYSTEINE-RICH SECRETORY PROTEIN-RELATED"/>
    <property type="match status" value="1"/>
</dbReference>
<dbReference type="InterPro" id="IPR018244">
    <property type="entry name" value="Allrgn_V5/Tpx1_CS"/>
</dbReference>